<dbReference type="OrthoDB" id="21648at2759"/>
<sequence>MAAAAAVGGNGDDGDDKARDVSNQPKDLGRNTCGGGVLPTPLRVTVSGDPVGTPDGDDHHGDTTECSSSFGPSCSASDDDAEPDMHGMEVDSPFLGTNHMNVDHANSAPSMARHKKVTAEWKKVVGPIMWRCQWLELRMKNIFSQIAKYDKELAVINHEKDLKLEMVKADGPESELAKLDSESHEKIIMKRRKRKRDEEATDTSLYMKMHPALSYYENRTDGLLVNDVFDSPVDEDIKSNSHDVGLLEDDKIFEQYSLREILLTVDEVQSRILSLQGCLNNARSKYEKLSLCLDHRKVKVSQKNQKVQNHITSCKKDRRRSHQKTKTKALDSFFQNDDLDKPSDGMMGYMKMHDAQEDATQLDANTITFDMLFNADNLLTDAHVGEFIKESADDVLIDNQAAKEDGYQPFETVKHADEKHSEILMHPSEGEKASAHTVECEQVLETAPVVKQINSREKRGHKPNKKHRSSLLAKKIKTEKDPSNMNNERTVLVAVDPRRSQRVRKPKIY</sequence>
<dbReference type="eggNOG" id="ENOG502QVMR">
    <property type="taxonomic scope" value="Eukaryota"/>
</dbReference>
<organism evidence="2">
    <name type="scientific">Oryza brachyantha</name>
    <name type="common">malo sina</name>
    <dbReference type="NCBI Taxonomy" id="4533"/>
    <lineage>
        <taxon>Eukaryota</taxon>
        <taxon>Viridiplantae</taxon>
        <taxon>Streptophyta</taxon>
        <taxon>Embryophyta</taxon>
        <taxon>Tracheophyta</taxon>
        <taxon>Spermatophyta</taxon>
        <taxon>Magnoliopsida</taxon>
        <taxon>Liliopsida</taxon>
        <taxon>Poales</taxon>
        <taxon>Poaceae</taxon>
        <taxon>BOP clade</taxon>
        <taxon>Oryzoideae</taxon>
        <taxon>Oryzeae</taxon>
        <taxon>Oryzinae</taxon>
        <taxon>Oryza</taxon>
    </lineage>
</organism>
<dbReference type="Gramene" id="OB05G21600.1">
    <property type="protein sequence ID" value="OB05G21600.1"/>
    <property type="gene ID" value="OB05G21600"/>
</dbReference>
<feature type="region of interest" description="Disordered" evidence="1">
    <location>
        <begin position="1"/>
        <end position="89"/>
    </location>
</feature>
<dbReference type="GeneID" id="102712636"/>
<protein>
    <submittedName>
        <fullName evidence="2">Uncharacterized protein</fullName>
    </submittedName>
</protein>
<accession>J3M6D6</accession>
<dbReference type="RefSeq" id="XP_006655237.1">
    <property type="nucleotide sequence ID" value="XM_006655174.3"/>
</dbReference>
<proteinExistence type="predicted"/>
<name>J3M6D6_ORYBR</name>
<dbReference type="PANTHER" id="PTHR34057:SF13">
    <property type="entry name" value="OS05G0365200 PROTEIN"/>
    <property type="match status" value="1"/>
</dbReference>
<keyword evidence="3" id="KW-1185">Reference proteome</keyword>
<dbReference type="OMA" id="GPIMWRC"/>
<reference evidence="2" key="1">
    <citation type="journal article" date="2013" name="Nat. Commun.">
        <title>Whole-genome sequencing of Oryza brachyantha reveals mechanisms underlying Oryza genome evolution.</title>
        <authorList>
            <person name="Chen J."/>
            <person name="Huang Q."/>
            <person name="Gao D."/>
            <person name="Wang J."/>
            <person name="Lang Y."/>
            <person name="Liu T."/>
            <person name="Li B."/>
            <person name="Bai Z."/>
            <person name="Luis Goicoechea J."/>
            <person name="Liang C."/>
            <person name="Chen C."/>
            <person name="Zhang W."/>
            <person name="Sun S."/>
            <person name="Liao Y."/>
            <person name="Zhang X."/>
            <person name="Yang L."/>
            <person name="Song C."/>
            <person name="Wang M."/>
            <person name="Shi J."/>
            <person name="Liu G."/>
            <person name="Liu J."/>
            <person name="Zhou H."/>
            <person name="Zhou W."/>
            <person name="Yu Q."/>
            <person name="An N."/>
            <person name="Chen Y."/>
            <person name="Cai Q."/>
            <person name="Wang B."/>
            <person name="Liu B."/>
            <person name="Min J."/>
            <person name="Huang Y."/>
            <person name="Wu H."/>
            <person name="Li Z."/>
            <person name="Zhang Y."/>
            <person name="Yin Y."/>
            <person name="Song W."/>
            <person name="Jiang J."/>
            <person name="Jackson S.A."/>
            <person name="Wing R.A."/>
            <person name="Wang J."/>
            <person name="Chen M."/>
        </authorList>
    </citation>
    <scope>NUCLEOTIDE SEQUENCE [LARGE SCALE GENOMIC DNA]</scope>
    <source>
        <strain evidence="2">cv. IRGC 101232</strain>
    </source>
</reference>
<dbReference type="CDD" id="cd11650">
    <property type="entry name" value="AT4G37440_like"/>
    <property type="match status" value="1"/>
</dbReference>
<dbReference type="InterPro" id="IPR038745">
    <property type="entry name" value="AT4G37440-like"/>
</dbReference>
<evidence type="ECO:0000256" key="1">
    <source>
        <dbReference type="SAM" id="MobiDB-lite"/>
    </source>
</evidence>
<feature type="compositionally biased region" description="Basic residues" evidence="1">
    <location>
        <begin position="458"/>
        <end position="475"/>
    </location>
</feature>
<dbReference type="STRING" id="4533.J3M6D6"/>
<dbReference type="HOGENOM" id="CLU_017149_0_0_1"/>
<dbReference type="AlphaFoldDB" id="J3M6D6"/>
<gene>
    <name evidence="2" type="primary">LOC102712636</name>
</gene>
<dbReference type="PANTHER" id="PTHR34057">
    <property type="entry name" value="ELONGATION FACTOR"/>
    <property type="match status" value="1"/>
</dbReference>
<evidence type="ECO:0000313" key="3">
    <source>
        <dbReference type="Proteomes" id="UP000006038"/>
    </source>
</evidence>
<dbReference type="Proteomes" id="UP000006038">
    <property type="component" value="Chromosome 5"/>
</dbReference>
<feature type="compositionally biased region" description="Low complexity" evidence="1">
    <location>
        <begin position="67"/>
        <end position="76"/>
    </location>
</feature>
<feature type="region of interest" description="Disordered" evidence="1">
    <location>
        <begin position="454"/>
        <end position="488"/>
    </location>
</feature>
<reference evidence="2" key="2">
    <citation type="submission" date="2013-04" db="UniProtKB">
        <authorList>
            <consortium name="EnsemblPlants"/>
        </authorList>
    </citation>
    <scope>IDENTIFICATION</scope>
</reference>
<evidence type="ECO:0000313" key="2">
    <source>
        <dbReference type="EnsemblPlants" id="OB05G21600.1"/>
    </source>
</evidence>
<dbReference type="KEGG" id="obr:102712636"/>
<dbReference type="EnsemblPlants" id="OB05G21600.1">
    <property type="protein sequence ID" value="OB05G21600.1"/>
    <property type="gene ID" value="OB05G21600"/>
</dbReference>